<comment type="caution">
    <text evidence="6">The sequence shown here is derived from an EMBL/GenBank/DDBJ whole genome shotgun (WGS) entry which is preliminary data.</text>
</comment>
<evidence type="ECO:0000313" key="7">
    <source>
        <dbReference type="Proteomes" id="UP000289738"/>
    </source>
</evidence>
<dbReference type="Gene3D" id="4.10.372.10">
    <property type="entry name" value="Lipoxygenase-1, Domain 3"/>
    <property type="match status" value="1"/>
</dbReference>
<evidence type="ECO:0000256" key="3">
    <source>
        <dbReference type="ARBA" id="ARBA00023002"/>
    </source>
</evidence>
<dbReference type="EMBL" id="SDMP01000007">
    <property type="protein sequence ID" value="RYR48975.1"/>
    <property type="molecule type" value="Genomic_DNA"/>
</dbReference>
<dbReference type="SUPFAM" id="SSF48484">
    <property type="entry name" value="Lipoxigenase"/>
    <property type="match status" value="1"/>
</dbReference>
<sequence>MQRKAVLPLRDAKSSNANQMKALCGKEALVKLLRWHFGEASVLFSQVAKGLRNDTGLKLGIPMSDRIYVMAEWVTASKISRDPPTDSNEKYARPVLGGSTLPYPRRGRTGRPPTNKDPKSEKWSDFVYLPRDEAFGHLKSSDFLTYGLKSVAQDVMPVLTDAFDANILTLEFGDFAEVDKLYTGGITLPTNFLSKFSPLPVLKEILRTDGEQFLKYPPPKVMQVNKSAWMTDEKFSRETLAGVNPNVIKSLEEFPPGSKLDSKVYGDHTSTMKKEHLEPNLGGLTVEQVILLLRRRNCSYLRRINSSKTKAYATRTIFFLKDDGTLKPLAIELSKPHPQREEHGPVSDVYLPTYEGVEGYI</sequence>
<dbReference type="InterPro" id="IPR000907">
    <property type="entry name" value="LipOase"/>
</dbReference>
<evidence type="ECO:0000256" key="4">
    <source>
        <dbReference type="SAM" id="MobiDB-lite"/>
    </source>
</evidence>
<gene>
    <name evidence="6" type="ORF">Ahy_A07g035177</name>
</gene>
<dbReference type="GO" id="GO:0034440">
    <property type="term" value="P:lipid oxidation"/>
    <property type="evidence" value="ECO:0007669"/>
    <property type="project" value="InterPro"/>
</dbReference>
<keyword evidence="3" id="KW-0560">Oxidoreductase</keyword>
<dbReference type="InterPro" id="IPR013819">
    <property type="entry name" value="LipOase_C"/>
</dbReference>
<dbReference type="GO" id="GO:0016702">
    <property type="term" value="F:oxidoreductase activity, acting on single donors with incorporation of molecular oxygen, incorporation of two atoms of oxygen"/>
    <property type="evidence" value="ECO:0007669"/>
    <property type="project" value="InterPro"/>
</dbReference>
<feature type="compositionally biased region" description="Basic and acidic residues" evidence="4">
    <location>
        <begin position="79"/>
        <end position="92"/>
    </location>
</feature>
<feature type="domain" description="Lipoxygenase" evidence="5">
    <location>
        <begin position="41"/>
        <end position="361"/>
    </location>
</feature>
<keyword evidence="7" id="KW-1185">Reference proteome</keyword>
<proteinExistence type="predicted"/>
<evidence type="ECO:0000313" key="6">
    <source>
        <dbReference type="EMBL" id="RYR48975.1"/>
    </source>
</evidence>
<keyword evidence="2" id="KW-0223">Dioxygenase</keyword>
<name>A0A445CDG0_ARAHY</name>
<dbReference type="AlphaFoldDB" id="A0A445CDG0"/>
<dbReference type="Gene3D" id="3.10.450.60">
    <property type="match status" value="1"/>
</dbReference>
<dbReference type="InterPro" id="IPR001246">
    <property type="entry name" value="LipOase_plant"/>
</dbReference>
<dbReference type="PANTHER" id="PTHR11771">
    <property type="entry name" value="LIPOXYGENASE"/>
    <property type="match status" value="1"/>
</dbReference>
<evidence type="ECO:0000256" key="1">
    <source>
        <dbReference type="ARBA" id="ARBA00022723"/>
    </source>
</evidence>
<dbReference type="PRINTS" id="PR00468">
    <property type="entry name" value="PLTLPOXGNASE"/>
</dbReference>
<keyword evidence="1" id="KW-0479">Metal-binding</keyword>
<dbReference type="Proteomes" id="UP000289738">
    <property type="component" value="Chromosome A07"/>
</dbReference>
<evidence type="ECO:0000256" key="2">
    <source>
        <dbReference type="ARBA" id="ARBA00022964"/>
    </source>
</evidence>
<evidence type="ECO:0000259" key="5">
    <source>
        <dbReference type="PROSITE" id="PS51393"/>
    </source>
</evidence>
<protein>
    <recommendedName>
        <fullName evidence="5">Lipoxygenase domain-containing protein</fullName>
    </recommendedName>
</protein>
<organism evidence="6 7">
    <name type="scientific">Arachis hypogaea</name>
    <name type="common">Peanut</name>
    <dbReference type="NCBI Taxonomy" id="3818"/>
    <lineage>
        <taxon>Eukaryota</taxon>
        <taxon>Viridiplantae</taxon>
        <taxon>Streptophyta</taxon>
        <taxon>Embryophyta</taxon>
        <taxon>Tracheophyta</taxon>
        <taxon>Spermatophyta</taxon>
        <taxon>Magnoliopsida</taxon>
        <taxon>eudicotyledons</taxon>
        <taxon>Gunneridae</taxon>
        <taxon>Pentapetalae</taxon>
        <taxon>rosids</taxon>
        <taxon>fabids</taxon>
        <taxon>Fabales</taxon>
        <taxon>Fabaceae</taxon>
        <taxon>Papilionoideae</taxon>
        <taxon>50 kb inversion clade</taxon>
        <taxon>dalbergioids sensu lato</taxon>
        <taxon>Dalbergieae</taxon>
        <taxon>Pterocarpus clade</taxon>
        <taxon>Arachis</taxon>
    </lineage>
</organism>
<dbReference type="Pfam" id="PF00305">
    <property type="entry name" value="Lipoxygenase"/>
    <property type="match status" value="1"/>
</dbReference>
<dbReference type="PROSITE" id="PS51393">
    <property type="entry name" value="LIPOXYGENASE_3"/>
    <property type="match status" value="1"/>
</dbReference>
<accession>A0A445CDG0</accession>
<dbReference type="InterPro" id="IPR036226">
    <property type="entry name" value="LipOase_C_sf"/>
</dbReference>
<dbReference type="GO" id="GO:0046872">
    <property type="term" value="F:metal ion binding"/>
    <property type="evidence" value="ECO:0007669"/>
    <property type="project" value="UniProtKB-KW"/>
</dbReference>
<feature type="region of interest" description="Disordered" evidence="4">
    <location>
        <begin position="79"/>
        <end position="122"/>
    </location>
</feature>
<dbReference type="InterPro" id="IPR027433">
    <property type="entry name" value="Lipoxygenase_dom_3"/>
</dbReference>
<reference evidence="6 7" key="1">
    <citation type="submission" date="2019-01" db="EMBL/GenBank/DDBJ databases">
        <title>Sequencing of cultivated peanut Arachis hypogaea provides insights into genome evolution and oil improvement.</title>
        <authorList>
            <person name="Chen X."/>
        </authorList>
    </citation>
    <scope>NUCLEOTIDE SEQUENCE [LARGE SCALE GENOMIC DNA]</scope>
    <source>
        <strain evidence="7">cv. Fuhuasheng</strain>
        <tissue evidence="6">Leaves</tissue>
    </source>
</reference>
<dbReference type="Gene3D" id="4.10.375.10">
    <property type="entry name" value="Lipoxygenase-1, Domain 2"/>
    <property type="match status" value="1"/>
</dbReference>
<dbReference type="STRING" id="3818.A0A445CDG0"/>